<comment type="caution">
    <text evidence="1">The sequence shown here is derived from an EMBL/GenBank/DDBJ whole genome shotgun (WGS) entry which is preliminary data.</text>
</comment>
<accession>A0A6G0X7C1</accession>
<gene>
    <name evidence="1" type="ORF">Ae201684_007894</name>
</gene>
<sequence length="341" mass="37202">MALDGYEERLRASVRLLASKLASAATPPVISEESDTNSLSAPTPVIWNISSPPPTIAPQVFFANEDSATMPQQLSLLAEERLGFWRTSEVDHEAHCQAFLDAKILNESAVVLADTGANMSVLHTRFAERLGLRVDASTKTGIDGFGNGSATTAGTVPIKLTIGDGLIYLFTIAVCDFGPVGFHAILGMDFLEKAGVIIDTVKREIQLPDDNWIPLVLQPIKYRRGRVDTVKTPRQIQLQPGDSVCIKLPSPRPGFTNAPEFWVQRGARWVTTAIVDDAGTPRSYRVTNVGNSLLVLPPHSVVGAIFAPGDRPNDHTMVRTNSLRYKEWKAAAYEGSYSTRY</sequence>
<dbReference type="Gene3D" id="2.40.70.10">
    <property type="entry name" value="Acid Proteases"/>
    <property type="match status" value="1"/>
</dbReference>
<protein>
    <recommendedName>
        <fullName evidence="3">Peptidase A2 domain-containing protein</fullName>
    </recommendedName>
</protein>
<evidence type="ECO:0000313" key="2">
    <source>
        <dbReference type="Proteomes" id="UP000481153"/>
    </source>
</evidence>
<dbReference type="VEuPathDB" id="FungiDB:AeMF1_021695"/>
<keyword evidence="2" id="KW-1185">Reference proteome</keyword>
<dbReference type="CDD" id="cd05483">
    <property type="entry name" value="retropepsin_like_bacteria"/>
    <property type="match status" value="1"/>
</dbReference>
<evidence type="ECO:0000313" key="1">
    <source>
        <dbReference type="EMBL" id="KAF0735892.1"/>
    </source>
</evidence>
<reference evidence="1 2" key="1">
    <citation type="submission" date="2019-07" db="EMBL/GenBank/DDBJ databases">
        <title>Genomics analysis of Aphanomyces spp. identifies a new class of oomycete effector associated with host adaptation.</title>
        <authorList>
            <person name="Gaulin E."/>
        </authorList>
    </citation>
    <scope>NUCLEOTIDE SEQUENCE [LARGE SCALE GENOMIC DNA]</scope>
    <source>
        <strain evidence="1 2">ATCC 201684</strain>
    </source>
</reference>
<dbReference type="Pfam" id="PF13975">
    <property type="entry name" value="gag-asp_proteas"/>
    <property type="match status" value="1"/>
</dbReference>
<dbReference type="InterPro" id="IPR021109">
    <property type="entry name" value="Peptidase_aspartic_dom_sf"/>
</dbReference>
<dbReference type="Proteomes" id="UP000481153">
    <property type="component" value="Unassembled WGS sequence"/>
</dbReference>
<dbReference type="InterPro" id="IPR034122">
    <property type="entry name" value="Retropepsin-like_bacterial"/>
</dbReference>
<dbReference type="EMBL" id="VJMJ01000093">
    <property type="protein sequence ID" value="KAF0735892.1"/>
    <property type="molecule type" value="Genomic_DNA"/>
</dbReference>
<dbReference type="AlphaFoldDB" id="A0A6G0X7C1"/>
<organism evidence="1 2">
    <name type="scientific">Aphanomyces euteiches</name>
    <dbReference type="NCBI Taxonomy" id="100861"/>
    <lineage>
        <taxon>Eukaryota</taxon>
        <taxon>Sar</taxon>
        <taxon>Stramenopiles</taxon>
        <taxon>Oomycota</taxon>
        <taxon>Saprolegniomycetes</taxon>
        <taxon>Saprolegniales</taxon>
        <taxon>Verrucalvaceae</taxon>
        <taxon>Aphanomyces</taxon>
    </lineage>
</organism>
<proteinExistence type="predicted"/>
<dbReference type="SUPFAM" id="SSF50630">
    <property type="entry name" value="Acid proteases"/>
    <property type="match status" value="1"/>
</dbReference>
<name>A0A6G0X7C1_9STRA</name>
<evidence type="ECO:0008006" key="3">
    <source>
        <dbReference type="Google" id="ProtNLM"/>
    </source>
</evidence>